<dbReference type="STRING" id="1266370.NITGR_950054"/>
<dbReference type="Proteomes" id="UP000011704">
    <property type="component" value="Unassembled WGS sequence"/>
</dbReference>
<dbReference type="AlphaFoldDB" id="M1Z276"/>
<dbReference type="InParanoid" id="M1Z276"/>
<dbReference type="HOGENOM" id="CLU_3390453_0_0_0"/>
<comment type="caution">
    <text evidence="1">The sequence shown here is derived from an EMBL/GenBank/DDBJ whole genome shotgun (WGS) entry which is preliminary data.</text>
</comment>
<proteinExistence type="predicted"/>
<keyword evidence="2" id="KW-1185">Reference proteome</keyword>
<dbReference type="EMBL" id="CAQJ01000105">
    <property type="protein sequence ID" value="CCQ92096.1"/>
    <property type="molecule type" value="Genomic_DNA"/>
</dbReference>
<evidence type="ECO:0000313" key="2">
    <source>
        <dbReference type="Proteomes" id="UP000011704"/>
    </source>
</evidence>
<protein>
    <submittedName>
        <fullName evidence="1">Uncharacterized protein</fullName>
    </submittedName>
</protein>
<organism evidence="1 2">
    <name type="scientific">Nitrospina gracilis (strain 3/211)</name>
    <dbReference type="NCBI Taxonomy" id="1266370"/>
    <lineage>
        <taxon>Bacteria</taxon>
        <taxon>Pseudomonadati</taxon>
        <taxon>Nitrospinota/Tectimicrobiota group</taxon>
        <taxon>Nitrospinota</taxon>
        <taxon>Nitrospinia</taxon>
        <taxon>Nitrospinales</taxon>
        <taxon>Nitrospinaceae</taxon>
        <taxon>Nitrospina</taxon>
    </lineage>
</organism>
<name>M1Z276_NITG3</name>
<reference evidence="1 2" key="1">
    <citation type="journal article" date="2013" name="Front. Microbiol.">
        <title>The genome of Nitrospina gracilis illuminates the metabolism and evolution of the major marine nitrite oxidizer.</title>
        <authorList>
            <person name="Luecker S."/>
            <person name="Nowka B."/>
            <person name="Rattei T."/>
            <person name="Spieck E."/>
            <person name="and Daims H."/>
        </authorList>
    </citation>
    <scope>NUCLEOTIDE SEQUENCE [LARGE SCALE GENOMIC DNA]</scope>
    <source>
        <strain evidence="1 2">3/211</strain>
    </source>
</reference>
<gene>
    <name evidence="1" type="ORF">NITGR_950054</name>
</gene>
<evidence type="ECO:0000313" key="1">
    <source>
        <dbReference type="EMBL" id="CCQ92096.1"/>
    </source>
</evidence>
<sequence>MNIPKPWDLFEVHGAWADAVEEPRFRSIRRIV</sequence>
<accession>M1Z276</accession>